<keyword evidence="3" id="KW-1185">Reference proteome</keyword>
<sequence>MSSRPYADIITIRFTDQVLHVHSFLVKRFPKLHALVSTHNEVDMHDVSGAAGHTIVNYLYNGTYEILTSVNDAGMPASHNDDALHSSLEVYAAARKFQLDALQKSAEEDIKSRTAHIKPLDALALVKKVFPFHDAGDTWLRGYMKKLLDAAYSDVEAILASNILTADHTDQTVSITEMLLRTVIDCMREREVRSRKAQEAEEPEGDAASREATDYWQLYKASSDSNGGSEPHRVATTIDT</sequence>
<organism evidence="2 3">
    <name type="scientific">Microdochium trichocladiopsis</name>
    <dbReference type="NCBI Taxonomy" id="1682393"/>
    <lineage>
        <taxon>Eukaryota</taxon>
        <taxon>Fungi</taxon>
        <taxon>Dikarya</taxon>
        <taxon>Ascomycota</taxon>
        <taxon>Pezizomycotina</taxon>
        <taxon>Sordariomycetes</taxon>
        <taxon>Xylariomycetidae</taxon>
        <taxon>Xylariales</taxon>
        <taxon>Microdochiaceae</taxon>
        <taxon>Microdochium</taxon>
    </lineage>
</organism>
<comment type="caution">
    <text evidence="2">The sequence shown here is derived from an EMBL/GenBank/DDBJ whole genome shotgun (WGS) entry which is preliminary data.</text>
</comment>
<proteinExistence type="predicted"/>
<evidence type="ECO:0000313" key="3">
    <source>
        <dbReference type="Proteomes" id="UP000756346"/>
    </source>
</evidence>
<evidence type="ECO:0000256" key="1">
    <source>
        <dbReference type="SAM" id="MobiDB-lite"/>
    </source>
</evidence>
<dbReference type="RefSeq" id="XP_046008158.1">
    <property type="nucleotide sequence ID" value="XM_046157152.1"/>
</dbReference>
<name>A0A9P9BLN9_9PEZI</name>
<dbReference type="InterPro" id="IPR011333">
    <property type="entry name" value="SKP1/BTB/POZ_sf"/>
</dbReference>
<reference evidence="2" key="1">
    <citation type="journal article" date="2021" name="Nat. Commun.">
        <title>Genetic determinants of endophytism in the Arabidopsis root mycobiome.</title>
        <authorList>
            <person name="Mesny F."/>
            <person name="Miyauchi S."/>
            <person name="Thiergart T."/>
            <person name="Pickel B."/>
            <person name="Atanasova L."/>
            <person name="Karlsson M."/>
            <person name="Huettel B."/>
            <person name="Barry K.W."/>
            <person name="Haridas S."/>
            <person name="Chen C."/>
            <person name="Bauer D."/>
            <person name="Andreopoulos W."/>
            <person name="Pangilinan J."/>
            <person name="LaButti K."/>
            <person name="Riley R."/>
            <person name="Lipzen A."/>
            <person name="Clum A."/>
            <person name="Drula E."/>
            <person name="Henrissat B."/>
            <person name="Kohler A."/>
            <person name="Grigoriev I.V."/>
            <person name="Martin F.M."/>
            <person name="Hacquard S."/>
        </authorList>
    </citation>
    <scope>NUCLEOTIDE SEQUENCE</scope>
    <source>
        <strain evidence="2">MPI-CAGE-CH-0230</strain>
    </source>
</reference>
<dbReference type="SUPFAM" id="SSF54695">
    <property type="entry name" value="POZ domain"/>
    <property type="match status" value="1"/>
</dbReference>
<dbReference type="Gene3D" id="3.30.710.10">
    <property type="entry name" value="Potassium Channel Kv1.1, Chain A"/>
    <property type="match status" value="1"/>
</dbReference>
<dbReference type="OrthoDB" id="3594103at2759"/>
<evidence type="ECO:0008006" key="4">
    <source>
        <dbReference type="Google" id="ProtNLM"/>
    </source>
</evidence>
<dbReference type="EMBL" id="JAGTJQ010000009">
    <property type="protein sequence ID" value="KAH7024610.1"/>
    <property type="molecule type" value="Genomic_DNA"/>
</dbReference>
<dbReference type="GeneID" id="70186698"/>
<accession>A0A9P9BLN9</accession>
<dbReference type="PANTHER" id="PTHR37538">
    <property type="entry name" value="BTB DOMAIN-CONTAINING PROTEIN"/>
    <property type="match status" value="1"/>
</dbReference>
<dbReference type="AlphaFoldDB" id="A0A9P9BLN9"/>
<dbReference type="PANTHER" id="PTHR37538:SF1">
    <property type="entry name" value="BTB DOMAIN-CONTAINING PROTEIN"/>
    <property type="match status" value="1"/>
</dbReference>
<evidence type="ECO:0000313" key="2">
    <source>
        <dbReference type="EMBL" id="KAH7024610.1"/>
    </source>
</evidence>
<dbReference type="Proteomes" id="UP000756346">
    <property type="component" value="Unassembled WGS sequence"/>
</dbReference>
<protein>
    <recommendedName>
        <fullName evidence="4">BTB domain-containing protein</fullName>
    </recommendedName>
</protein>
<feature type="region of interest" description="Disordered" evidence="1">
    <location>
        <begin position="220"/>
        <end position="240"/>
    </location>
</feature>
<gene>
    <name evidence="2" type="ORF">B0I36DRAFT_352825</name>
</gene>